<name>A0ABS0V5J4_9PSED</name>
<evidence type="ECO:0000313" key="1">
    <source>
        <dbReference type="EMBL" id="MBI6635241.1"/>
    </source>
</evidence>
<organism evidence="1 2">
    <name type="scientific">Pseudomonas paralactis</name>
    <dbReference type="NCBI Taxonomy" id="1615673"/>
    <lineage>
        <taxon>Bacteria</taxon>
        <taxon>Pseudomonadati</taxon>
        <taxon>Pseudomonadota</taxon>
        <taxon>Gammaproteobacteria</taxon>
        <taxon>Pseudomonadales</taxon>
        <taxon>Pseudomonadaceae</taxon>
        <taxon>Pseudomonas</taxon>
    </lineage>
</organism>
<gene>
    <name evidence="1" type="ORF">YA0871_21505</name>
</gene>
<protein>
    <submittedName>
        <fullName evidence="1">Uncharacterized protein</fullName>
    </submittedName>
</protein>
<reference evidence="1 2" key="1">
    <citation type="submission" date="2020-12" db="EMBL/GenBank/DDBJ databases">
        <title>Comparative genomic insights into the epidemiology and virulence of plant pathogenic Pseudomonads from Turkey.</title>
        <authorList>
            <person name="Dillon M."/>
            <person name="Ruiz-Bedoya T."/>
            <person name="Bendalovic-Torma C."/>
            <person name="Guttman K.M."/>
            <person name="Kwak H."/>
            <person name="Middleton M.A."/>
            <person name="Wang P.W."/>
            <person name="Horuz S."/>
            <person name="Aysan Y."/>
            <person name="Guttman D.S."/>
        </authorList>
    </citation>
    <scope>NUCLEOTIDE SEQUENCE [LARGE SCALE GENOMIC DNA]</scope>
    <source>
        <strain evidence="1 2">Marul_2_1</strain>
    </source>
</reference>
<sequence>MPLHVLKSQGIKAATAIRALSEVSMLIRSTQHQTPTHMREVDGHTTTGVILDPRFIAGLTPMTAAQAGS</sequence>
<proteinExistence type="predicted"/>
<accession>A0ABS0V5J4</accession>
<comment type="caution">
    <text evidence="1">The sequence shown here is derived from an EMBL/GenBank/DDBJ whole genome shotgun (WGS) entry which is preliminary data.</text>
</comment>
<dbReference type="RefSeq" id="WP_157243936.1">
    <property type="nucleotide sequence ID" value="NZ_JAEILM010000075.1"/>
</dbReference>
<dbReference type="Proteomes" id="UP000607562">
    <property type="component" value="Unassembled WGS sequence"/>
</dbReference>
<dbReference type="EMBL" id="JAEILM010000075">
    <property type="protein sequence ID" value="MBI6635241.1"/>
    <property type="molecule type" value="Genomic_DNA"/>
</dbReference>
<keyword evidence="2" id="KW-1185">Reference proteome</keyword>
<evidence type="ECO:0000313" key="2">
    <source>
        <dbReference type="Proteomes" id="UP000607562"/>
    </source>
</evidence>